<dbReference type="OrthoDB" id="10002384at2759"/>
<dbReference type="GeneID" id="115359599"/>
<feature type="compositionally biased region" description="Basic and acidic residues" evidence="1">
    <location>
        <begin position="77"/>
        <end position="87"/>
    </location>
</feature>
<dbReference type="CTD" id="60672"/>
<protein>
    <submittedName>
        <fullName evidence="2">Migration and invasion inhibitory protein</fullName>
    </submittedName>
</protein>
<dbReference type="Ensembl" id="ENSMMDT00005004713.1">
    <property type="protein sequence ID" value="ENSMMDP00005004594.1"/>
    <property type="gene ID" value="ENSMMDG00005002497.1"/>
</dbReference>
<dbReference type="GO" id="GO:0030336">
    <property type="term" value="P:negative regulation of cell migration"/>
    <property type="evidence" value="ECO:0007669"/>
    <property type="project" value="InterPro"/>
</dbReference>
<dbReference type="GO" id="GO:0010972">
    <property type="term" value="P:negative regulation of G2/M transition of mitotic cell cycle"/>
    <property type="evidence" value="ECO:0007669"/>
    <property type="project" value="InterPro"/>
</dbReference>
<dbReference type="InterPro" id="IPR031466">
    <property type="entry name" value="MIIP"/>
</dbReference>
<feature type="region of interest" description="Disordered" evidence="1">
    <location>
        <begin position="20"/>
        <end position="51"/>
    </location>
</feature>
<dbReference type="Pfam" id="PF15734">
    <property type="entry name" value="MIIP"/>
    <property type="match status" value="1"/>
</dbReference>
<dbReference type="AlphaFoldDB" id="A0A667WVU8"/>
<organism evidence="2 3">
    <name type="scientific">Myripristis murdjan</name>
    <name type="common">pinecone soldierfish</name>
    <dbReference type="NCBI Taxonomy" id="586833"/>
    <lineage>
        <taxon>Eukaryota</taxon>
        <taxon>Metazoa</taxon>
        <taxon>Chordata</taxon>
        <taxon>Craniata</taxon>
        <taxon>Vertebrata</taxon>
        <taxon>Euteleostomi</taxon>
        <taxon>Actinopterygii</taxon>
        <taxon>Neopterygii</taxon>
        <taxon>Teleostei</taxon>
        <taxon>Neoteleostei</taxon>
        <taxon>Acanthomorphata</taxon>
        <taxon>Holocentriformes</taxon>
        <taxon>Holocentridae</taxon>
        <taxon>Myripristis</taxon>
    </lineage>
</organism>
<proteinExistence type="predicted"/>
<reference evidence="2" key="2">
    <citation type="submission" date="2025-08" db="UniProtKB">
        <authorList>
            <consortium name="Ensembl"/>
        </authorList>
    </citation>
    <scope>IDENTIFICATION</scope>
</reference>
<evidence type="ECO:0000313" key="3">
    <source>
        <dbReference type="Proteomes" id="UP000472263"/>
    </source>
</evidence>
<dbReference type="RefSeq" id="XP_029908014.1">
    <property type="nucleotide sequence ID" value="XM_030052154.1"/>
</dbReference>
<keyword evidence="3" id="KW-1185">Reference proteome</keyword>
<dbReference type="Proteomes" id="UP000472263">
    <property type="component" value="Chromosome 5"/>
</dbReference>
<name>A0A667WVU8_9TELE</name>
<sequence>MSSTDRLGVLRERNKDLLTQLRRQSERLQGVSRSRNSKERGGEEKERGEAEELFSLTDGHCGSARAALARPSVSCADPHERQTDDRCIISVPSSTSKHSRETADRTVASDLSTHSRRHTRLDQDRQQKEVGSRVTFQSNEWEETPAPDRHHLQPLLGYDWIAGVLDVESSVIERSEEFFSDLHTFRLLNKDECVYSQQTGFSEENHSVPPLLADKDRPEANMDTHQCTFSYRINSRLFPVPLHSQECCPVCKKPKSTHPHTAAEPAFIRVSIPRTTLLPAYKYQPHRRCSFDPSNTLGLPSHCLSGWSNTCQSSPSQPSSLDLRSSLSRKTCTGLPLAQPQDKEQTDFFVSRVPGNPLSGQTLNVSRLPRYHFQHFSPRRKLENTSR</sequence>
<feature type="compositionally biased region" description="Basic and acidic residues" evidence="1">
    <location>
        <begin position="120"/>
        <end position="131"/>
    </location>
</feature>
<feature type="region of interest" description="Disordered" evidence="1">
    <location>
        <begin position="73"/>
        <end position="148"/>
    </location>
</feature>
<reference evidence="2" key="1">
    <citation type="submission" date="2019-06" db="EMBL/GenBank/DDBJ databases">
        <authorList>
            <consortium name="Wellcome Sanger Institute Data Sharing"/>
        </authorList>
    </citation>
    <scope>NUCLEOTIDE SEQUENCE [LARGE SCALE GENOMIC DNA]</scope>
</reference>
<gene>
    <name evidence="2" type="primary">miip</name>
</gene>
<feature type="compositionally biased region" description="Basic and acidic residues" evidence="1">
    <location>
        <begin position="36"/>
        <end position="50"/>
    </location>
</feature>
<evidence type="ECO:0000256" key="1">
    <source>
        <dbReference type="SAM" id="MobiDB-lite"/>
    </source>
</evidence>
<dbReference type="PANTHER" id="PTHR34831">
    <property type="entry name" value="MIGRATION AND INVASION-INHIBITORY PROTEIN"/>
    <property type="match status" value="1"/>
</dbReference>
<dbReference type="GeneTree" id="ENSGT00390000003768"/>
<evidence type="ECO:0000313" key="2">
    <source>
        <dbReference type="Ensembl" id="ENSMMDP00005004594.1"/>
    </source>
</evidence>
<dbReference type="InParanoid" id="A0A667WVU8"/>
<accession>A0A667WVU8</accession>
<reference evidence="2" key="3">
    <citation type="submission" date="2025-09" db="UniProtKB">
        <authorList>
            <consortium name="Ensembl"/>
        </authorList>
    </citation>
    <scope>IDENTIFICATION</scope>
</reference>
<dbReference type="PANTHER" id="PTHR34831:SF1">
    <property type="entry name" value="MIGRATION AND INVASION-INHIBITORY PROTEIN"/>
    <property type="match status" value="1"/>
</dbReference>